<keyword evidence="8" id="KW-0406">Ion transport</keyword>
<dbReference type="GO" id="GO:0009678">
    <property type="term" value="F:diphosphate hydrolysis-driven proton transmembrane transporter activity"/>
    <property type="evidence" value="ECO:0007669"/>
    <property type="project" value="UniProtKB-EC"/>
</dbReference>
<keyword evidence="9 10" id="KW-0472">Membrane</keyword>
<feature type="transmembrane region" description="Helical" evidence="10">
    <location>
        <begin position="508"/>
        <end position="525"/>
    </location>
</feature>
<dbReference type="GO" id="GO:0004427">
    <property type="term" value="F:inorganic diphosphate phosphatase activity"/>
    <property type="evidence" value="ECO:0007669"/>
    <property type="project" value="InterPro"/>
</dbReference>
<feature type="transmembrane region" description="Helical" evidence="10">
    <location>
        <begin position="545"/>
        <end position="567"/>
    </location>
</feature>
<dbReference type="GO" id="GO:0016020">
    <property type="term" value="C:membrane"/>
    <property type="evidence" value="ECO:0007669"/>
    <property type="project" value="InterPro"/>
</dbReference>
<evidence type="ECO:0000256" key="5">
    <source>
        <dbReference type="ARBA" id="ARBA00022842"/>
    </source>
</evidence>
<feature type="transmembrane region" description="Helical" evidence="10">
    <location>
        <begin position="101"/>
        <end position="121"/>
    </location>
</feature>
<protein>
    <recommendedName>
        <fullName evidence="2">H(+)-exporting diphosphatase</fullName>
        <ecNumber evidence="2">7.1.3.1</ecNumber>
    </recommendedName>
</protein>
<feature type="transmembrane region" description="Helical" evidence="10">
    <location>
        <begin position="75"/>
        <end position="95"/>
    </location>
</feature>
<dbReference type="NCBIfam" id="NF001960">
    <property type="entry name" value="PRK00733.3-5"/>
    <property type="match status" value="1"/>
</dbReference>
<feature type="transmembrane region" description="Helical" evidence="10">
    <location>
        <begin position="20"/>
        <end position="41"/>
    </location>
</feature>
<evidence type="ECO:0000256" key="8">
    <source>
        <dbReference type="ARBA" id="ARBA00023065"/>
    </source>
</evidence>
<evidence type="ECO:0000256" key="7">
    <source>
        <dbReference type="ARBA" id="ARBA00022989"/>
    </source>
</evidence>
<comment type="subcellular location">
    <subcellularLocation>
        <location evidence="1">Endomembrane system</location>
        <topology evidence="1">Multi-pass membrane protein</topology>
    </subcellularLocation>
</comment>
<feature type="transmembrane region" description="Helical" evidence="10">
    <location>
        <begin position="285"/>
        <end position="307"/>
    </location>
</feature>
<dbReference type="PIRSF" id="PIRSF001265">
    <property type="entry name" value="H+-PPase"/>
    <property type="match status" value="1"/>
</dbReference>
<gene>
    <name evidence="11" type="ORF">LGLO00237_LOCUS21872</name>
</gene>
<evidence type="ECO:0000313" key="11">
    <source>
        <dbReference type="EMBL" id="CAE0670235.1"/>
    </source>
</evidence>
<dbReference type="EMBL" id="HBIV01030640">
    <property type="protein sequence ID" value="CAE0670235.1"/>
    <property type="molecule type" value="Transcribed_RNA"/>
</dbReference>
<keyword evidence="7 10" id="KW-1133">Transmembrane helix</keyword>
<dbReference type="Pfam" id="PF03030">
    <property type="entry name" value="H_PPase"/>
    <property type="match status" value="1"/>
</dbReference>
<dbReference type="PANTHER" id="PTHR31998">
    <property type="entry name" value="K(+)-INSENSITIVE PYROPHOSPHATE-ENERGIZED PROTON PUMP"/>
    <property type="match status" value="1"/>
</dbReference>
<dbReference type="NCBIfam" id="TIGR01104">
    <property type="entry name" value="V_PPase"/>
    <property type="match status" value="1"/>
</dbReference>
<sequence length="788" mass="82940">MVNPQNEEFDDGWLDLNRDANAGGAWMGGGLALIVAIIYAIQLCSLDRDREHFPQTFRIADAIAAGARAFLYREYIFLVGFSVVIGLVLLGLPGLGWRPMVSYWFGAILSAASGYIGMTVATYSNVLTTLACEPNEPGQAGDLNAGLRVAFKSGAVMALSVVSSALIGIAILYVAFEDEDKSGQDRKEIWEHIAAFAFGGSSVALFARVGGGIYTKAADVGADLVGKVEEDLPEDSPDNPATIADNVGDNVGDVAGMGADLFESYAGSIIAAATLGVERFGNAGIAFPFWLAGFGSIASIIGTMLVRTARKVEKQGDKKSKLEAGTQVLNSLLWSIRFAIITSSLLVLGLSWVALGLTFGVNHKESWRLFLTVLTGIICGNAIGFATEYATSYTDSPTVSIAEKSYTGPATVIIQGLGVGMLSTVPPVLFVVIAILCAVSLTGVYGIAVCAVAMLSTLGVTLATDAFGPVADNAGGIAEMSEEVDDATRDTTDSLDALGNTTAATGKGFAIGSAVLTALALLNAFADAVNLNSVNILDDVVLPGIVLGAALPFVFAALTMLSVGSAAEAIMYECRSQLNDKYFRGTELDSQKCVDICTTESVKEMVIPGVLSIFVPVVVGIMVGPKMLLGLLAGAISSGFLLAVMMSNAGGAWDNAKKYVGKGLLHPNNDHPKKTDEYKAVVVGDTVGDPFKDTSGPSLNILIKLMSVVSLVIAPLMTKNGGNEPKDTWEKDSWWIGFIVLIVLLIFIAVYYLIIQNLAQLHDKETIDAEAKKRKGESAKRKSVEMVH</sequence>
<evidence type="ECO:0000256" key="9">
    <source>
        <dbReference type="ARBA" id="ARBA00023136"/>
    </source>
</evidence>
<keyword evidence="6" id="KW-1278">Translocase</keyword>
<feature type="transmembrane region" description="Helical" evidence="10">
    <location>
        <begin position="733"/>
        <end position="754"/>
    </location>
</feature>
<organism evidence="11">
    <name type="scientific">Lotharella globosa</name>
    <dbReference type="NCBI Taxonomy" id="91324"/>
    <lineage>
        <taxon>Eukaryota</taxon>
        <taxon>Sar</taxon>
        <taxon>Rhizaria</taxon>
        <taxon>Cercozoa</taxon>
        <taxon>Chlorarachniophyceae</taxon>
        <taxon>Lotharella</taxon>
    </lineage>
</organism>
<feature type="transmembrane region" description="Helical" evidence="10">
    <location>
        <begin position="155"/>
        <end position="176"/>
    </location>
</feature>
<feature type="transmembrane region" description="Helical" evidence="10">
    <location>
        <begin position="605"/>
        <end position="623"/>
    </location>
</feature>
<evidence type="ECO:0000256" key="1">
    <source>
        <dbReference type="ARBA" id="ARBA00004127"/>
    </source>
</evidence>
<reference evidence="11" key="1">
    <citation type="submission" date="2021-01" db="EMBL/GenBank/DDBJ databases">
        <authorList>
            <person name="Corre E."/>
            <person name="Pelletier E."/>
            <person name="Niang G."/>
            <person name="Scheremetjew M."/>
            <person name="Finn R."/>
            <person name="Kale V."/>
            <person name="Holt S."/>
            <person name="Cochrane G."/>
            <person name="Meng A."/>
            <person name="Brown T."/>
            <person name="Cohen L."/>
        </authorList>
    </citation>
    <scope>NUCLEOTIDE SEQUENCE</scope>
    <source>
        <strain evidence="11">CCCM811</strain>
    </source>
</reference>
<accession>A0A7S3Z3B6</accession>
<dbReference type="EC" id="7.1.3.1" evidence="2"/>
<name>A0A7S3Z3B6_9EUKA</name>
<dbReference type="InterPro" id="IPR004131">
    <property type="entry name" value="PPase-energised_H-pump"/>
</dbReference>
<dbReference type="HAMAP" id="MF_01129">
    <property type="entry name" value="PPase_energized_pump"/>
    <property type="match status" value="1"/>
</dbReference>
<proteinExistence type="inferred from homology"/>
<evidence type="ECO:0000256" key="2">
    <source>
        <dbReference type="ARBA" id="ARBA00013242"/>
    </source>
</evidence>
<feature type="transmembrane region" description="Helical" evidence="10">
    <location>
        <begin position="429"/>
        <end position="455"/>
    </location>
</feature>
<evidence type="ECO:0000256" key="6">
    <source>
        <dbReference type="ARBA" id="ARBA00022967"/>
    </source>
</evidence>
<feature type="transmembrane region" description="Helical" evidence="10">
    <location>
        <begin position="629"/>
        <end position="649"/>
    </location>
</feature>
<feature type="transmembrane region" description="Helical" evidence="10">
    <location>
        <begin position="701"/>
        <end position="718"/>
    </location>
</feature>
<dbReference type="GO" id="GO:0012505">
    <property type="term" value="C:endomembrane system"/>
    <property type="evidence" value="ECO:0007669"/>
    <property type="project" value="UniProtKB-SubCell"/>
</dbReference>
<evidence type="ECO:0000256" key="4">
    <source>
        <dbReference type="ARBA" id="ARBA00022692"/>
    </source>
</evidence>
<feature type="transmembrane region" description="Helical" evidence="10">
    <location>
        <begin position="367"/>
        <end position="386"/>
    </location>
</feature>
<dbReference type="AlphaFoldDB" id="A0A7S3Z3B6"/>
<keyword evidence="3" id="KW-0813">Transport</keyword>
<evidence type="ECO:0000256" key="10">
    <source>
        <dbReference type="SAM" id="Phobius"/>
    </source>
</evidence>
<evidence type="ECO:0000256" key="3">
    <source>
        <dbReference type="ARBA" id="ARBA00022448"/>
    </source>
</evidence>
<keyword evidence="4 10" id="KW-0812">Transmembrane</keyword>
<keyword evidence="5" id="KW-0460">Magnesium</keyword>
<feature type="transmembrane region" description="Helical" evidence="10">
    <location>
        <begin position="328"/>
        <end position="355"/>
    </location>
</feature>